<name>A0ABV0MJN0_9TELE</name>
<comment type="caution">
    <text evidence="2">The sequence shown here is derived from an EMBL/GenBank/DDBJ whole genome shotgun (WGS) entry which is preliminary data.</text>
</comment>
<feature type="region of interest" description="Disordered" evidence="1">
    <location>
        <begin position="1"/>
        <end position="30"/>
    </location>
</feature>
<reference evidence="2 3" key="1">
    <citation type="submission" date="2021-06" db="EMBL/GenBank/DDBJ databases">
        <authorList>
            <person name="Palmer J.M."/>
        </authorList>
    </citation>
    <scope>NUCLEOTIDE SEQUENCE [LARGE SCALE GENOMIC DNA]</scope>
    <source>
        <strain evidence="2 3">GA_2019</strain>
        <tissue evidence="2">Muscle</tissue>
    </source>
</reference>
<proteinExistence type="predicted"/>
<evidence type="ECO:0000313" key="3">
    <source>
        <dbReference type="Proteomes" id="UP001476798"/>
    </source>
</evidence>
<evidence type="ECO:0000256" key="1">
    <source>
        <dbReference type="SAM" id="MobiDB-lite"/>
    </source>
</evidence>
<evidence type="ECO:0000313" key="2">
    <source>
        <dbReference type="EMBL" id="MEQ2158292.1"/>
    </source>
</evidence>
<dbReference type="Proteomes" id="UP001476798">
    <property type="component" value="Unassembled WGS sequence"/>
</dbReference>
<organism evidence="2 3">
    <name type="scientific">Goodea atripinnis</name>
    <dbReference type="NCBI Taxonomy" id="208336"/>
    <lineage>
        <taxon>Eukaryota</taxon>
        <taxon>Metazoa</taxon>
        <taxon>Chordata</taxon>
        <taxon>Craniata</taxon>
        <taxon>Vertebrata</taxon>
        <taxon>Euteleostomi</taxon>
        <taxon>Actinopterygii</taxon>
        <taxon>Neopterygii</taxon>
        <taxon>Teleostei</taxon>
        <taxon>Neoteleostei</taxon>
        <taxon>Acanthomorphata</taxon>
        <taxon>Ovalentaria</taxon>
        <taxon>Atherinomorphae</taxon>
        <taxon>Cyprinodontiformes</taxon>
        <taxon>Goodeidae</taxon>
        <taxon>Goodea</taxon>
    </lineage>
</organism>
<dbReference type="EMBL" id="JAHRIO010000633">
    <property type="protein sequence ID" value="MEQ2158292.1"/>
    <property type="molecule type" value="Genomic_DNA"/>
</dbReference>
<gene>
    <name evidence="2" type="ORF">GOODEAATRI_010687</name>
</gene>
<protein>
    <submittedName>
        <fullName evidence="2">Uncharacterized protein</fullName>
    </submittedName>
</protein>
<keyword evidence="3" id="KW-1185">Reference proteome</keyword>
<accession>A0ABV0MJN0</accession>
<sequence>MNEHKADSPPTNSLFPDLSREQSDNNRKKKACAFPTLVRKCVSTTALHHIQNKLANLNVSKMSLHQKSLAFSKQSTHAAVSAQHGTIHPEHKAHRKSYLLCPQVEGFNHI</sequence>